<organism evidence="1 2">
    <name type="scientific">Nothoprocta perdicaria</name>
    <name type="common">Chilean tinamou</name>
    <name type="synonym">Crypturus perdicarius</name>
    <dbReference type="NCBI Taxonomy" id="30464"/>
    <lineage>
        <taxon>Eukaryota</taxon>
        <taxon>Metazoa</taxon>
        <taxon>Chordata</taxon>
        <taxon>Craniata</taxon>
        <taxon>Vertebrata</taxon>
        <taxon>Euteleostomi</taxon>
        <taxon>Archelosauria</taxon>
        <taxon>Archosauria</taxon>
        <taxon>Dinosauria</taxon>
        <taxon>Saurischia</taxon>
        <taxon>Theropoda</taxon>
        <taxon>Coelurosauria</taxon>
        <taxon>Aves</taxon>
        <taxon>Palaeognathae</taxon>
        <taxon>Tinamiformes</taxon>
        <taxon>Tinamidae</taxon>
        <taxon>Nothoprocta</taxon>
    </lineage>
</organism>
<keyword evidence="2" id="KW-1185">Reference proteome</keyword>
<reference evidence="1" key="1">
    <citation type="submission" date="2025-08" db="UniProtKB">
        <authorList>
            <consortium name="Ensembl"/>
        </authorList>
    </citation>
    <scope>IDENTIFICATION</scope>
</reference>
<accession>A0A8C6YYJ3</accession>
<evidence type="ECO:0000313" key="1">
    <source>
        <dbReference type="Ensembl" id="ENSNPEP00000005796.1"/>
    </source>
</evidence>
<proteinExistence type="predicted"/>
<name>A0A8C6YYJ3_NOTPE</name>
<reference evidence="1" key="2">
    <citation type="submission" date="2025-09" db="UniProtKB">
        <authorList>
            <consortium name="Ensembl"/>
        </authorList>
    </citation>
    <scope>IDENTIFICATION</scope>
</reference>
<dbReference type="Ensembl" id="ENSNPET00000005942.1">
    <property type="protein sequence ID" value="ENSNPEP00000005796.1"/>
    <property type="gene ID" value="ENSNPEG00000004385.1"/>
</dbReference>
<evidence type="ECO:0000313" key="2">
    <source>
        <dbReference type="Proteomes" id="UP000694420"/>
    </source>
</evidence>
<sequence length="71" mass="8336">PESDEIMSLWKENKSVLMSFSKQCFKNNHSVLNFFGHCNDIDHEKQKYTAEISELYCSWATVYQQGRLVDS</sequence>
<dbReference type="AlphaFoldDB" id="A0A8C6YYJ3"/>
<dbReference type="Proteomes" id="UP000694420">
    <property type="component" value="Unplaced"/>
</dbReference>
<protein>
    <submittedName>
        <fullName evidence="1">Uncharacterized protein</fullName>
    </submittedName>
</protein>